<dbReference type="STRING" id="74545.EU96_0164"/>
<name>A0A0A2ADC8_PROMR</name>
<dbReference type="AlphaFoldDB" id="A0A0A2ADC8"/>
<dbReference type="EMBL" id="JNAM01000002">
    <property type="protein sequence ID" value="KGF98856.1"/>
    <property type="molecule type" value="Genomic_DNA"/>
</dbReference>
<evidence type="ECO:0000313" key="1">
    <source>
        <dbReference type="EMBL" id="KGF98856.1"/>
    </source>
</evidence>
<organism evidence="1 2">
    <name type="scientific">Prochlorococcus marinus str. MIT 9302</name>
    <dbReference type="NCBI Taxonomy" id="74545"/>
    <lineage>
        <taxon>Bacteria</taxon>
        <taxon>Bacillati</taxon>
        <taxon>Cyanobacteriota</taxon>
        <taxon>Cyanophyceae</taxon>
        <taxon>Synechococcales</taxon>
        <taxon>Prochlorococcaceae</taxon>
        <taxon>Prochlorococcus</taxon>
    </lineage>
</organism>
<dbReference type="Proteomes" id="UP000030445">
    <property type="component" value="Unassembled WGS sequence"/>
</dbReference>
<proteinExistence type="predicted"/>
<comment type="caution">
    <text evidence="1">The sequence shown here is derived from an EMBL/GenBank/DDBJ whole genome shotgun (WGS) entry which is preliminary data.</text>
</comment>
<evidence type="ECO:0000313" key="2">
    <source>
        <dbReference type="Proteomes" id="UP000030445"/>
    </source>
</evidence>
<reference evidence="2" key="1">
    <citation type="journal article" date="2014" name="Sci. Data">
        <title>Genomes of diverse isolates of the marine cyanobacterium Prochlorococcus.</title>
        <authorList>
            <person name="Biller S."/>
            <person name="Berube P."/>
            <person name="Thompson J."/>
            <person name="Kelly L."/>
            <person name="Roggensack S."/>
            <person name="Awad L."/>
            <person name="Roache-Johnson K."/>
            <person name="Ding H."/>
            <person name="Giovannoni S.J."/>
            <person name="Moore L.R."/>
            <person name="Chisholm S.W."/>
        </authorList>
    </citation>
    <scope>NUCLEOTIDE SEQUENCE [LARGE SCALE GENOMIC DNA]</scope>
    <source>
        <strain evidence="2">MIT 9302</strain>
    </source>
</reference>
<protein>
    <submittedName>
        <fullName evidence="1">Uncharacterized protein</fullName>
    </submittedName>
</protein>
<accession>A0A0A2ADC8</accession>
<sequence>MDKPVTVIAEVDVKNASHKPTFEDEHRGELKTKVPKNIINNPVTIVN</sequence>
<gene>
    <name evidence="1" type="ORF">EU96_0164</name>
</gene>